<keyword evidence="2" id="KW-0695">RNA-directed DNA polymerase</keyword>
<dbReference type="SUPFAM" id="SSF56672">
    <property type="entry name" value="DNA/RNA polymerases"/>
    <property type="match status" value="1"/>
</dbReference>
<protein>
    <submittedName>
        <fullName evidence="2">Group II intron reverse transcriptase/maturase</fullName>
    </submittedName>
</protein>
<dbReference type="EMBL" id="NPBS01000184">
    <property type="protein sequence ID" value="PAF22699.1"/>
    <property type="molecule type" value="Genomic_DNA"/>
</dbReference>
<keyword evidence="2" id="KW-0548">Nucleotidyltransferase</keyword>
<gene>
    <name evidence="2" type="ORF">CHH61_22615</name>
</gene>
<dbReference type="GO" id="GO:0003964">
    <property type="term" value="F:RNA-directed DNA polymerase activity"/>
    <property type="evidence" value="ECO:0007669"/>
    <property type="project" value="UniProtKB-KW"/>
</dbReference>
<reference evidence="2 3" key="1">
    <citation type="submission" date="2017-07" db="EMBL/GenBank/DDBJ databases">
        <title>Isolation and whole genome analysis of endospore-forming bacteria from heroin.</title>
        <authorList>
            <person name="Kalinowski J."/>
            <person name="Ahrens B."/>
            <person name="Al-Dilaimi A."/>
            <person name="Winkler A."/>
            <person name="Wibberg D."/>
            <person name="Schleenbecker U."/>
            <person name="Ruckert C."/>
            <person name="Wolfel R."/>
            <person name="Grass G."/>
        </authorList>
    </citation>
    <scope>NUCLEOTIDE SEQUENCE [LARGE SCALE GENOMIC DNA]</scope>
    <source>
        <strain evidence="2 3">7523-2</strain>
    </source>
</reference>
<dbReference type="RefSeq" id="WP_255222724.1">
    <property type="nucleotide sequence ID" value="NZ_NPBS01000184.1"/>
</dbReference>
<evidence type="ECO:0000313" key="3">
    <source>
        <dbReference type="Proteomes" id="UP000216133"/>
    </source>
</evidence>
<proteinExistence type="predicted"/>
<accession>A0A268RR41</accession>
<organism evidence="2 3">
    <name type="scientific">Shouchella clausii</name>
    <name type="common">Alkalihalobacillus clausii</name>
    <dbReference type="NCBI Taxonomy" id="79880"/>
    <lineage>
        <taxon>Bacteria</taxon>
        <taxon>Bacillati</taxon>
        <taxon>Bacillota</taxon>
        <taxon>Bacilli</taxon>
        <taxon>Bacillales</taxon>
        <taxon>Bacillaceae</taxon>
        <taxon>Shouchella</taxon>
    </lineage>
</organism>
<dbReference type="AlphaFoldDB" id="A0A268RR41"/>
<keyword evidence="2" id="KW-0808">Transferase</keyword>
<feature type="non-terminal residue" evidence="2">
    <location>
        <position position="171"/>
    </location>
</feature>
<sequence length="171" mass="19770">MRSPTVVMNNLRSNAAKPDYRFERVYRNLFNLEFFLLAYNNIYAKPGNMTQGIDGKTIDGMSIERISALIKSLRDESYQPQPARRIYILKKNGKQRPLGIPSIDDKLVQEVVRMILESIWDNSFQNCSHGFRNEKSCHTALDSIQKTFTGVKWFIEGDIKGFFDAIDRVLI</sequence>
<evidence type="ECO:0000259" key="1">
    <source>
        <dbReference type="Pfam" id="PF00078"/>
    </source>
</evidence>
<name>A0A268RR41_SHOCL</name>
<dbReference type="Proteomes" id="UP000216133">
    <property type="component" value="Unassembled WGS sequence"/>
</dbReference>
<dbReference type="PANTHER" id="PTHR34047">
    <property type="entry name" value="NUCLEAR INTRON MATURASE 1, MITOCHONDRIAL-RELATED"/>
    <property type="match status" value="1"/>
</dbReference>
<feature type="domain" description="Reverse transcriptase" evidence="1">
    <location>
        <begin position="88"/>
        <end position="167"/>
    </location>
</feature>
<dbReference type="Pfam" id="PF00078">
    <property type="entry name" value="RVT_1"/>
    <property type="match status" value="1"/>
</dbReference>
<dbReference type="InterPro" id="IPR043502">
    <property type="entry name" value="DNA/RNA_pol_sf"/>
</dbReference>
<dbReference type="CDD" id="cd01651">
    <property type="entry name" value="RT_G2_intron"/>
    <property type="match status" value="1"/>
</dbReference>
<dbReference type="InterPro" id="IPR000477">
    <property type="entry name" value="RT_dom"/>
</dbReference>
<evidence type="ECO:0000313" key="2">
    <source>
        <dbReference type="EMBL" id="PAF22699.1"/>
    </source>
</evidence>
<comment type="caution">
    <text evidence="2">The sequence shown here is derived from an EMBL/GenBank/DDBJ whole genome shotgun (WGS) entry which is preliminary data.</text>
</comment>
<dbReference type="InterPro" id="IPR051083">
    <property type="entry name" value="GrpII_Intron_Splice-Mob/Def"/>
</dbReference>
<dbReference type="PANTHER" id="PTHR34047:SF8">
    <property type="entry name" value="PROTEIN YKFC"/>
    <property type="match status" value="1"/>
</dbReference>